<evidence type="ECO:0000256" key="1">
    <source>
        <dbReference type="SAM" id="SignalP"/>
    </source>
</evidence>
<feature type="signal peptide" evidence="1">
    <location>
        <begin position="1"/>
        <end position="21"/>
    </location>
</feature>
<dbReference type="STRING" id="9365.ENSEEUP00000007517"/>
<dbReference type="RefSeq" id="XP_007536046.2">
    <property type="nucleotide sequence ID" value="XM_007535984.2"/>
</dbReference>
<proteinExistence type="predicted"/>
<evidence type="ECO:0000313" key="2">
    <source>
        <dbReference type="Proteomes" id="UP001652624"/>
    </source>
</evidence>
<dbReference type="Proteomes" id="UP001652624">
    <property type="component" value="Chromosome 2"/>
</dbReference>
<reference evidence="2" key="1">
    <citation type="submission" date="2025-05" db="UniProtKB">
        <authorList>
            <consortium name="RefSeq"/>
        </authorList>
    </citation>
    <scope>NUCLEOTIDE SEQUENCE [LARGE SCALE GENOMIC DNA]</scope>
</reference>
<dbReference type="InParanoid" id="A0A1S3AJT8"/>
<evidence type="ECO:0000313" key="3">
    <source>
        <dbReference type="RefSeq" id="XP_007536046.2"/>
    </source>
</evidence>
<sequence length="231" mass="26608">MWLPLPLLLLLPWAAVRPVGAIPLREAELEGSPGFLGLQSLFQTFTRLFLKDDLLRGIGSFFSTPMDFRSLPKNYHQEEDQERRLGNRTVSSHLQIDKVTDNKTGEVLISQKVVASLEPAEGKGEVAWKVPRIEEREVLVPEPKDEDTSRRELRPRVAFWIMKLPRRRARPEAQEGGSWLSDRRHRLQAIRDGLREGTREDLEEGAQGSPRARLPVRKARFLYIFRPSQQL</sequence>
<dbReference type="CDD" id="cd23006">
    <property type="entry name" value="Dkkl1"/>
    <property type="match status" value="1"/>
</dbReference>
<keyword evidence="2" id="KW-1185">Reference proteome</keyword>
<dbReference type="FunCoup" id="A0A1S3AJT8">
    <property type="interactions" value="65"/>
</dbReference>
<gene>
    <name evidence="3" type="primary">DKKL1</name>
</gene>
<accession>A0A1S3AJT8</accession>
<name>A0A1S3AJT8_ERIEU</name>
<dbReference type="AlphaFoldDB" id="A0A1S3AJT8"/>
<organism evidence="2 3">
    <name type="scientific">Erinaceus europaeus</name>
    <name type="common">Western European hedgehog</name>
    <dbReference type="NCBI Taxonomy" id="9365"/>
    <lineage>
        <taxon>Eukaryota</taxon>
        <taxon>Metazoa</taxon>
        <taxon>Chordata</taxon>
        <taxon>Craniata</taxon>
        <taxon>Vertebrata</taxon>
        <taxon>Euteleostomi</taxon>
        <taxon>Mammalia</taxon>
        <taxon>Eutheria</taxon>
        <taxon>Laurasiatheria</taxon>
        <taxon>Eulipotyphla</taxon>
        <taxon>Erinaceidae</taxon>
        <taxon>Erinaceinae</taxon>
        <taxon>Erinaceus</taxon>
    </lineage>
</organism>
<dbReference type="OrthoDB" id="6359792at2759"/>
<keyword evidence="1" id="KW-0732">Signal</keyword>
<reference evidence="3" key="2">
    <citation type="submission" date="2025-08" db="UniProtKB">
        <authorList>
            <consortium name="RefSeq"/>
        </authorList>
    </citation>
    <scope>IDENTIFICATION</scope>
</reference>
<dbReference type="eggNOG" id="ENOG502SZ2Z">
    <property type="taxonomic scope" value="Eukaryota"/>
</dbReference>
<feature type="chain" id="PRO_5046806464" evidence="1">
    <location>
        <begin position="22"/>
        <end position="231"/>
    </location>
</feature>
<dbReference type="GeneID" id="103125206"/>
<protein>
    <submittedName>
        <fullName evidence="3">Dickkopf-like protein 1 isoform X2</fullName>
    </submittedName>
</protein>
<dbReference type="CTD" id="27120"/>
<dbReference type="InterPro" id="IPR049632">
    <property type="entry name" value="DKKL1"/>
</dbReference>